<evidence type="ECO:0000259" key="1">
    <source>
        <dbReference type="Pfam" id="PF14947"/>
    </source>
</evidence>
<dbReference type="SUPFAM" id="SSF46785">
    <property type="entry name" value="Winged helix' DNA-binding domain"/>
    <property type="match status" value="1"/>
</dbReference>
<dbReference type="Gene3D" id="1.10.10.10">
    <property type="entry name" value="Winged helix-like DNA-binding domain superfamily/Winged helix DNA-binding domain"/>
    <property type="match status" value="1"/>
</dbReference>
<accession>A0A0F9Q2P4</accession>
<dbReference type="Pfam" id="PF14947">
    <property type="entry name" value="HTH_45"/>
    <property type="match status" value="1"/>
</dbReference>
<dbReference type="AlphaFoldDB" id="A0A0F9Q2P4"/>
<proteinExistence type="predicted"/>
<dbReference type="InterPro" id="IPR036390">
    <property type="entry name" value="WH_DNA-bd_sf"/>
</dbReference>
<gene>
    <name evidence="2" type="ORF">LCGC14_1145540</name>
</gene>
<organism evidence="2">
    <name type="scientific">marine sediment metagenome</name>
    <dbReference type="NCBI Taxonomy" id="412755"/>
    <lineage>
        <taxon>unclassified sequences</taxon>
        <taxon>metagenomes</taxon>
        <taxon>ecological metagenomes</taxon>
    </lineage>
</organism>
<name>A0A0F9Q2P4_9ZZZZ</name>
<feature type="domain" description="ArnR1-like winged helix-turn-helix" evidence="1">
    <location>
        <begin position="2"/>
        <end position="72"/>
    </location>
</feature>
<dbReference type="EMBL" id="LAZR01005468">
    <property type="protein sequence ID" value="KKM99677.1"/>
    <property type="molecule type" value="Genomic_DNA"/>
</dbReference>
<evidence type="ECO:0000313" key="2">
    <source>
        <dbReference type="EMBL" id="KKM99677.1"/>
    </source>
</evidence>
<sequence length="75" mass="8591">MRRNDLDIQADLLGIASRGAKKTRLVYGANLNFQVIRKYLKILTDKGFIEEKDGVYHTTVQGQMFVTQYEVLKGL</sequence>
<reference evidence="2" key="1">
    <citation type="journal article" date="2015" name="Nature">
        <title>Complex archaea that bridge the gap between prokaryotes and eukaryotes.</title>
        <authorList>
            <person name="Spang A."/>
            <person name="Saw J.H."/>
            <person name="Jorgensen S.L."/>
            <person name="Zaremba-Niedzwiedzka K."/>
            <person name="Martijn J."/>
            <person name="Lind A.E."/>
            <person name="van Eijk R."/>
            <person name="Schleper C."/>
            <person name="Guy L."/>
            <person name="Ettema T.J."/>
        </authorList>
    </citation>
    <scope>NUCLEOTIDE SEQUENCE</scope>
</reference>
<protein>
    <recommendedName>
        <fullName evidence="1">ArnR1-like winged helix-turn-helix domain-containing protein</fullName>
    </recommendedName>
</protein>
<dbReference type="InterPro" id="IPR036388">
    <property type="entry name" value="WH-like_DNA-bd_sf"/>
</dbReference>
<comment type="caution">
    <text evidence="2">The sequence shown here is derived from an EMBL/GenBank/DDBJ whole genome shotgun (WGS) entry which is preliminary data.</text>
</comment>
<dbReference type="InterPro" id="IPR038723">
    <property type="entry name" value="ArnR1-like_HTH"/>
</dbReference>